<feature type="transmembrane region" description="Helical" evidence="1">
    <location>
        <begin position="28"/>
        <end position="50"/>
    </location>
</feature>
<keyword evidence="1" id="KW-1133">Transmembrane helix</keyword>
<evidence type="ECO:0000313" key="2">
    <source>
        <dbReference type="EMBL" id="MDO6575738.1"/>
    </source>
</evidence>
<evidence type="ECO:0000256" key="1">
    <source>
        <dbReference type="SAM" id="Phobius"/>
    </source>
</evidence>
<dbReference type="EMBL" id="JAUOQO010001150">
    <property type="protein sequence ID" value="MDO6575738.1"/>
    <property type="molecule type" value="Genomic_DNA"/>
</dbReference>
<keyword evidence="1" id="KW-0812">Transmembrane</keyword>
<feature type="non-terminal residue" evidence="2">
    <location>
        <position position="1"/>
    </location>
</feature>
<dbReference type="AlphaFoldDB" id="A0AAW7YZW1"/>
<keyword evidence="1" id="KW-0472">Membrane</keyword>
<accession>A0AAW7YZW1</accession>
<proteinExistence type="predicted"/>
<reference evidence="2" key="1">
    <citation type="submission" date="2023-07" db="EMBL/GenBank/DDBJ databases">
        <title>Genome content predicts the carbon catabolic preferences of heterotrophic bacteria.</title>
        <authorList>
            <person name="Gralka M."/>
        </authorList>
    </citation>
    <scope>NUCLEOTIDE SEQUENCE</scope>
    <source>
        <strain evidence="2">E2R20</strain>
    </source>
</reference>
<keyword evidence="3" id="KW-1185">Reference proteome</keyword>
<dbReference type="Proteomes" id="UP001170310">
    <property type="component" value="Unassembled WGS sequence"/>
</dbReference>
<evidence type="ECO:0008006" key="4">
    <source>
        <dbReference type="Google" id="ProtNLM"/>
    </source>
</evidence>
<organism evidence="2 3">
    <name type="scientific">Staphylococcus pasteuri_A</name>
    <dbReference type="NCBI Taxonomy" id="3062664"/>
    <lineage>
        <taxon>Bacteria</taxon>
        <taxon>Bacillati</taxon>
        <taxon>Bacillota</taxon>
        <taxon>Bacilli</taxon>
        <taxon>Bacillales</taxon>
        <taxon>Staphylococcaceae</taxon>
        <taxon>Staphylococcus</taxon>
    </lineage>
</organism>
<feature type="non-terminal residue" evidence="2">
    <location>
        <position position="75"/>
    </location>
</feature>
<dbReference type="RefSeq" id="WP_303522939.1">
    <property type="nucleotide sequence ID" value="NZ_JAUOQO010001150.1"/>
</dbReference>
<comment type="caution">
    <text evidence="2">The sequence shown here is derived from an EMBL/GenBank/DDBJ whole genome shotgun (WGS) entry which is preliminary data.</text>
</comment>
<gene>
    <name evidence="2" type="ORF">Q4528_16660</name>
</gene>
<sequence length="75" mass="8444">LDELVKESTVIYTVSVVTHLAELRKELIWRYSLIALVILIAVTFLAFALAKATTALDKKSKELNASNKELERVIE</sequence>
<name>A0AAW7YZW1_9STAP</name>
<evidence type="ECO:0000313" key="3">
    <source>
        <dbReference type="Proteomes" id="UP001170310"/>
    </source>
</evidence>
<protein>
    <recommendedName>
        <fullName evidence="4">Cell division protein FtsL</fullName>
    </recommendedName>
</protein>